<evidence type="ECO:0000256" key="2">
    <source>
        <dbReference type="ARBA" id="ARBA00009045"/>
    </source>
</evidence>
<dbReference type="Gene3D" id="1.20.1540.10">
    <property type="entry name" value="Rhomboid-like"/>
    <property type="match status" value="1"/>
</dbReference>
<keyword evidence="6 7" id="KW-0472">Membrane</keyword>
<sequence length="293" mass="32796">MNWYPAKRFALQQDLRPYLQAFQRRGFQVHVTEDAGDQVLWLNQPVTEDELNEVLRTAEPHYTPPETERRRGVSPLTIARLLRGQPLTLLLILCSVLGALPTAWDGGWSLVRILSFTDIGASQGRLYFSDLTSVLRQGEWWRLLTPMFLHFGVLHVLFNSLWVWELGRRIERMQSWRRLLLVVTVTSLGANLLQYALSGPSLFGGMSGVVYGLVGYIALWQRLEGQHSFNVSPALLGFMLLFLVLGFTGTVDIFIDGAVANGAHLGGLLSGVGLAATLLLIKRIVLTRKGSER</sequence>
<keyword evidence="5 7" id="KW-1133">Transmembrane helix</keyword>
<feature type="transmembrane region" description="Helical" evidence="7">
    <location>
        <begin position="235"/>
        <end position="255"/>
    </location>
</feature>
<evidence type="ECO:0000259" key="8">
    <source>
        <dbReference type="Pfam" id="PF01694"/>
    </source>
</evidence>
<dbReference type="HOGENOM" id="CLU_058989_1_0_6"/>
<dbReference type="EMBL" id="CP003746">
    <property type="protein sequence ID" value="AFU97425.2"/>
    <property type="molecule type" value="Genomic_DNA"/>
</dbReference>
<feature type="transmembrane region" description="Helical" evidence="7">
    <location>
        <begin position="203"/>
        <end position="223"/>
    </location>
</feature>
<protein>
    <submittedName>
        <fullName evidence="10">Rhomboid family protein</fullName>
    </submittedName>
</protein>
<evidence type="ECO:0000256" key="1">
    <source>
        <dbReference type="ARBA" id="ARBA00004141"/>
    </source>
</evidence>
<dbReference type="InterPro" id="IPR038244">
    <property type="entry name" value="NRho_sf"/>
</dbReference>
<gene>
    <name evidence="10" type="ordered locus">M5M_00960</name>
</gene>
<dbReference type="Gene3D" id="3.30.70.2080">
    <property type="match status" value="1"/>
</dbReference>
<evidence type="ECO:0000313" key="11">
    <source>
        <dbReference type="Proteomes" id="UP000000466"/>
    </source>
</evidence>
<name>K4KGT6_SIMAS</name>
<dbReference type="AlphaFoldDB" id="K4KGT6"/>
<feature type="transmembrane region" description="Helical" evidence="7">
    <location>
        <begin position="147"/>
        <end position="167"/>
    </location>
</feature>
<organism evidence="10 11">
    <name type="scientific">Simiduia agarivorans (strain DSM 21679 / JCM 13881 / BCRC 17597 / SA1)</name>
    <dbReference type="NCBI Taxonomy" id="1117647"/>
    <lineage>
        <taxon>Bacteria</taxon>
        <taxon>Pseudomonadati</taxon>
        <taxon>Pseudomonadota</taxon>
        <taxon>Gammaproteobacteria</taxon>
        <taxon>Cellvibrionales</taxon>
        <taxon>Cellvibrionaceae</taxon>
        <taxon>Simiduia</taxon>
    </lineage>
</organism>
<dbReference type="GO" id="GO:0016020">
    <property type="term" value="C:membrane"/>
    <property type="evidence" value="ECO:0007669"/>
    <property type="project" value="UniProtKB-SubCell"/>
</dbReference>
<feature type="domain" description="Peptidase S54 rhomboid" evidence="8">
    <location>
        <begin position="138"/>
        <end position="279"/>
    </location>
</feature>
<feature type="domain" description="Rhomboid protease N-terminal" evidence="9">
    <location>
        <begin position="1"/>
        <end position="54"/>
    </location>
</feature>
<dbReference type="InterPro" id="IPR022764">
    <property type="entry name" value="Peptidase_S54_rhomboid_dom"/>
</dbReference>
<evidence type="ECO:0000256" key="3">
    <source>
        <dbReference type="ARBA" id="ARBA00022692"/>
    </source>
</evidence>
<dbReference type="KEGG" id="saga:M5M_00960"/>
<dbReference type="OrthoDB" id="9778341at2"/>
<keyword evidence="11" id="KW-1185">Reference proteome</keyword>
<reference evidence="10 11" key="1">
    <citation type="journal article" date="2013" name="Genome Announc.">
        <title>Complete genome sequence of Simiduia agarivorans SA1(T), a marine bacterium able to degrade a variety of polysaccharides.</title>
        <authorList>
            <person name="Lin S.Y."/>
            <person name="Shieh W.Y."/>
            <person name="Chen J.S."/>
            <person name="Tang S.L."/>
        </authorList>
    </citation>
    <scope>NUCLEOTIDE SEQUENCE [LARGE SCALE GENOMIC DNA]</scope>
    <source>
        <strain evidence="11">DSM 21679 / JCM 13881 / BCRC 17597 / SA1</strain>
    </source>
</reference>
<dbReference type="Proteomes" id="UP000000466">
    <property type="component" value="Chromosome"/>
</dbReference>
<dbReference type="eggNOG" id="COG0705">
    <property type="taxonomic scope" value="Bacteria"/>
</dbReference>
<dbReference type="SUPFAM" id="SSF144091">
    <property type="entry name" value="Rhomboid-like"/>
    <property type="match status" value="1"/>
</dbReference>
<dbReference type="PANTHER" id="PTHR43731:SF14">
    <property type="entry name" value="PRESENILIN-ASSOCIATED RHOMBOID-LIKE PROTEIN, MITOCHONDRIAL"/>
    <property type="match status" value="1"/>
</dbReference>
<proteinExistence type="inferred from homology"/>
<dbReference type="Pfam" id="PF16733">
    <property type="entry name" value="NRho"/>
    <property type="match status" value="1"/>
</dbReference>
<dbReference type="RefSeq" id="WP_016389142.1">
    <property type="nucleotide sequence ID" value="NC_018868.3"/>
</dbReference>
<comment type="similarity">
    <text evidence="2">Belongs to the peptidase S54 family.</text>
</comment>
<keyword evidence="4" id="KW-0378">Hydrolase</keyword>
<feature type="transmembrane region" description="Helical" evidence="7">
    <location>
        <begin position="87"/>
        <end position="104"/>
    </location>
</feature>
<evidence type="ECO:0000313" key="10">
    <source>
        <dbReference type="EMBL" id="AFU97425.2"/>
    </source>
</evidence>
<evidence type="ECO:0000259" key="9">
    <source>
        <dbReference type="Pfam" id="PF16733"/>
    </source>
</evidence>
<feature type="transmembrane region" description="Helical" evidence="7">
    <location>
        <begin position="261"/>
        <end position="281"/>
    </location>
</feature>
<dbReference type="PANTHER" id="PTHR43731">
    <property type="entry name" value="RHOMBOID PROTEASE"/>
    <property type="match status" value="1"/>
</dbReference>
<dbReference type="InterPro" id="IPR050925">
    <property type="entry name" value="Rhomboid_protease_S54"/>
</dbReference>
<keyword evidence="3 7" id="KW-0812">Transmembrane</keyword>
<dbReference type="InterPro" id="IPR031976">
    <property type="entry name" value="NRho"/>
</dbReference>
<dbReference type="STRING" id="1117647.M5M_00960"/>
<accession>K4KGT6</accession>
<dbReference type="GO" id="GO:0004252">
    <property type="term" value="F:serine-type endopeptidase activity"/>
    <property type="evidence" value="ECO:0007669"/>
    <property type="project" value="InterPro"/>
</dbReference>
<evidence type="ECO:0000256" key="5">
    <source>
        <dbReference type="ARBA" id="ARBA00022989"/>
    </source>
</evidence>
<dbReference type="InterPro" id="IPR035952">
    <property type="entry name" value="Rhomboid-like_sf"/>
</dbReference>
<evidence type="ECO:0000256" key="6">
    <source>
        <dbReference type="ARBA" id="ARBA00023136"/>
    </source>
</evidence>
<comment type="subcellular location">
    <subcellularLocation>
        <location evidence="1">Membrane</location>
        <topology evidence="1">Multi-pass membrane protein</topology>
    </subcellularLocation>
</comment>
<dbReference type="Pfam" id="PF01694">
    <property type="entry name" value="Rhomboid"/>
    <property type="match status" value="1"/>
</dbReference>
<feature type="transmembrane region" description="Helical" evidence="7">
    <location>
        <begin position="179"/>
        <end position="197"/>
    </location>
</feature>
<evidence type="ECO:0000256" key="4">
    <source>
        <dbReference type="ARBA" id="ARBA00022801"/>
    </source>
</evidence>
<evidence type="ECO:0000256" key="7">
    <source>
        <dbReference type="SAM" id="Phobius"/>
    </source>
</evidence>